<protein>
    <submittedName>
        <fullName evidence="1">Uncharacterized protein</fullName>
    </submittedName>
</protein>
<keyword evidence="2" id="KW-1185">Reference proteome</keyword>
<reference evidence="1" key="1">
    <citation type="submission" date="2022-03" db="EMBL/GenBank/DDBJ databases">
        <authorList>
            <person name="Alioto T."/>
            <person name="Alioto T."/>
            <person name="Gomez Garrido J."/>
        </authorList>
    </citation>
    <scope>NUCLEOTIDE SEQUENCE</scope>
</reference>
<dbReference type="EMBL" id="OW240913">
    <property type="protein sequence ID" value="CAH2254883.1"/>
    <property type="molecule type" value="Genomic_DNA"/>
</dbReference>
<dbReference type="AlphaFoldDB" id="A0AAD1VVE2"/>
<dbReference type="Proteomes" id="UP001295444">
    <property type="component" value="Chromosome 02"/>
</dbReference>
<evidence type="ECO:0000313" key="2">
    <source>
        <dbReference type="Proteomes" id="UP001295444"/>
    </source>
</evidence>
<organism evidence="1 2">
    <name type="scientific">Pelobates cultripes</name>
    <name type="common">Western spadefoot toad</name>
    <dbReference type="NCBI Taxonomy" id="61616"/>
    <lineage>
        <taxon>Eukaryota</taxon>
        <taxon>Metazoa</taxon>
        <taxon>Chordata</taxon>
        <taxon>Craniata</taxon>
        <taxon>Vertebrata</taxon>
        <taxon>Euteleostomi</taxon>
        <taxon>Amphibia</taxon>
        <taxon>Batrachia</taxon>
        <taxon>Anura</taxon>
        <taxon>Pelobatoidea</taxon>
        <taxon>Pelobatidae</taxon>
        <taxon>Pelobates</taxon>
    </lineage>
</organism>
<name>A0AAD1VVE2_PELCU</name>
<gene>
    <name evidence="1" type="ORF">PECUL_23A011297</name>
</gene>
<evidence type="ECO:0000313" key="1">
    <source>
        <dbReference type="EMBL" id="CAH2254883.1"/>
    </source>
</evidence>
<sequence>MKPTRLSFFDLGILFDTDAPNLDTEPQVCGQIDAAASLEVGFLTVRQLQSGRVTCASNKRRASACAKHLLRAAHASRQPDRACAARLHQSAPVWKFKSIRDTEEEIYLAEGQERIKKDVWTHEES</sequence>
<accession>A0AAD1VVE2</accession>
<proteinExistence type="predicted"/>